<organism evidence="3">
    <name type="scientific">Amphora coffeiformis</name>
    <dbReference type="NCBI Taxonomy" id="265554"/>
    <lineage>
        <taxon>Eukaryota</taxon>
        <taxon>Sar</taxon>
        <taxon>Stramenopiles</taxon>
        <taxon>Ochrophyta</taxon>
        <taxon>Bacillariophyta</taxon>
        <taxon>Bacillariophyceae</taxon>
        <taxon>Bacillariophycidae</taxon>
        <taxon>Thalassiophysales</taxon>
        <taxon>Catenulaceae</taxon>
        <taxon>Amphora</taxon>
    </lineage>
</organism>
<dbReference type="PROSITE" id="PS50003">
    <property type="entry name" value="PH_DOMAIN"/>
    <property type="match status" value="2"/>
</dbReference>
<dbReference type="InterPro" id="IPR001849">
    <property type="entry name" value="PH_domain"/>
</dbReference>
<feature type="domain" description="PH" evidence="2">
    <location>
        <begin position="179"/>
        <end position="290"/>
    </location>
</feature>
<protein>
    <recommendedName>
        <fullName evidence="2">PH domain-containing protein</fullName>
    </recommendedName>
</protein>
<dbReference type="SUPFAM" id="SSF50729">
    <property type="entry name" value="PH domain-like"/>
    <property type="match status" value="2"/>
</dbReference>
<feature type="region of interest" description="Disordered" evidence="1">
    <location>
        <begin position="291"/>
        <end position="310"/>
    </location>
</feature>
<sequence>MASPLSSRTNPVEQQPGTPTTPLDVLFAPSSSKESEASSSEWQSPMHAADMNSNHNNIGSHHERGYSVDFVDDEEVELLDDAGYDSASNSSWGGATLPITTSSNHSNHSTESEFSKRKRGGLGGGELPFMDGSFEPAATIEWDHLASWVKEHGIFLKAALDLLQERDKHAPTVGMMDPVVLKAGPLKKASILMKGIWKVKYVEIRRGMLSYYENLQNEDKLIRKDVPLQAHDCTVRAVKVHPSKAALQLTTNRRGGAIFEVVVGGAKKLWMASSRDERQSWMQTIRNATVGGSLTTSNDHSDHRGRLRMVNPRSPYRHDLRLYLKTQSALRAASSQAEYVSALSQLQKERPSLQIPVKWIAKEQEEQQIQQAQQQMQGAEATSPADGQQAFVEEEVDRSIEQLWRDLQRDSVAINGKIYRGDNGLGPQGIMGALAHRILQFSTTPAPSSSVAVATPPPQSPKTTEKPVEDEESKSVVKIAAGDSTRNAKKSSDEEIRKPGSRKTTEEDVRKPSSKKSLEEEVRKSPTKKSSEAEMRQFSTMNSEEEVRASFKSIGDTNSLPDSDTPYGQSKASSDSAPNSPVSSSNVPSPMAPLTPTPGTALKAPALQWSDFSEAQALTYARDILLSGNRTRSGGDSYFCINALLQHPELVVVVPSYGEVNPVKFVVTSDEAAVRRNDKAGWIKSRNKLQRGWKKLFCVLSEGILSYYERALPRPNGLRGQLHMSDAVISVNKKEINRKQDKAGEKSRPIYAISIFTNDGKERSLAFDSVDRMLDWAYALECVAKVGKSGTTDPARGRLMRRRSSESNSDAATRSQVPITSPEQATENHALALGMDVEKVRERLSNLSRKVSPSVCVSVEASTDYKVSTTDPDGDDELDTWALVRTSFQQSFRLTGGPGGRILRGEEVVRVTIIRCKTDDPEQQEADGPPPSPRRNRKKSLFRSFSTNEEGQTQEDLNASKNNLEN</sequence>
<feature type="compositionally biased region" description="Basic and acidic residues" evidence="1">
    <location>
        <begin position="490"/>
        <end position="535"/>
    </location>
</feature>
<dbReference type="Pfam" id="PF00169">
    <property type="entry name" value="PH"/>
    <property type="match status" value="2"/>
</dbReference>
<feature type="compositionally biased region" description="Polar residues" evidence="1">
    <location>
        <begin position="1"/>
        <end position="21"/>
    </location>
</feature>
<feature type="region of interest" description="Disordered" evidence="1">
    <location>
        <begin position="917"/>
        <end position="966"/>
    </location>
</feature>
<feature type="domain" description="PH" evidence="2">
    <location>
        <begin position="676"/>
        <end position="785"/>
    </location>
</feature>
<feature type="region of interest" description="Disordered" evidence="1">
    <location>
        <begin position="791"/>
        <end position="823"/>
    </location>
</feature>
<gene>
    <name evidence="3" type="ORF">ACOF00016_LOCUS12243</name>
</gene>
<feature type="region of interest" description="Disordered" evidence="1">
    <location>
        <begin position="370"/>
        <end position="394"/>
    </location>
</feature>
<evidence type="ECO:0000256" key="1">
    <source>
        <dbReference type="SAM" id="MobiDB-lite"/>
    </source>
</evidence>
<dbReference type="EMBL" id="HBIM01015511">
    <property type="protein sequence ID" value="CAE0415094.1"/>
    <property type="molecule type" value="Transcribed_RNA"/>
</dbReference>
<name>A0A7S3LA09_9STRA</name>
<evidence type="ECO:0000259" key="2">
    <source>
        <dbReference type="PROSITE" id="PS50003"/>
    </source>
</evidence>
<dbReference type="AlphaFoldDB" id="A0A7S3LA09"/>
<feature type="compositionally biased region" description="Polar residues" evidence="1">
    <location>
        <begin position="555"/>
        <end position="571"/>
    </location>
</feature>
<feature type="region of interest" description="Disordered" evidence="1">
    <location>
        <begin position="1"/>
        <end position="60"/>
    </location>
</feature>
<feature type="region of interest" description="Disordered" evidence="1">
    <location>
        <begin position="84"/>
        <end position="121"/>
    </location>
</feature>
<accession>A0A7S3LA09</accession>
<feature type="compositionally biased region" description="Low complexity" evidence="1">
    <location>
        <begin position="370"/>
        <end position="381"/>
    </location>
</feature>
<feature type="compositionally biased region" description="Low complexity" evidence="1">
    <location>
        <begin position="572"/>
        <end position="589"/>
    </location>
</feature>
<feature type="region of interest" description="Disordered" evidence="1">
    <location>
        <begin position="444"/>
        <end position="599"/>
    </location>
</feature>
<feature type="compositionally biased region" description="Polar residues" evidence="1">
    <location>
        <begin position="806"/>
        <end position="823"/>
    </location>
</feature>
<proteinExistence type="predicted"/>
<dbReference type="Gene3D" id="2.30.29.30">
    <property type="entry name" value="Pleckstrin-homology domain (PH domain)/Phosphotyrosine-binding domain (PTB)"/>
    <property type="match status" value="2"/>
</dbReference>
<dbReference type="InterPro" id="IPR011993">
    <property type="entry name" value="PH-like_dom_sf"/>
</dbReference>
<dbReference type="CDD" id="cd00821">
    <property type="entry name" value="PH"/>
    <property type="match status" value="2"/>
</dbReference>
<feature type="compositionally biased region" description="Polar residues" evidence="1">
    <location>
        <begin position="943"/>
        <end position="966"/>
    </location>
</feature>
<reference evidence="3" key="1">
    <citation type="submission" date="2021-01" db="EMBL/GenBank/DDBJ databases">
        <authorList>
            <person name="Corre E."/>
            <person name="Pelletier E."/>
            <person name="Niang G."/>
            <person name="Scheremetjew M."/>
            <person name="Finn R."/>
            <person name="Kale V."/>
            <person name="Holt S."/>
            <person name="Cochrane G."/>
            <person name="Meng A."/>
            <person name="Brown T."/>
            <person name="Cohen L."/>
        </authorList>
    </citation>
    <scope>NUCLEOTIDE SEQUENCE</scope>
    <source>
        <strain evidence="3">CCMP127</strain>
    </source>
</reference>
<dbReference type="SMART" id="SM00233">
    <property type="entry name" value="PH"/>
    <property type="match status" value="2"/>
</dbReference>
<evidence type="ECO:0000313" key="3">
    <source>
        <dbReference type="EMBL" id="CAE0415094.1"/>
    </source>
</evidence>
<feature type="compositionally biased region" description="Low complexity" evidence="1">
    <location>
        <begin position="444"/>
        <end position="454"/>
    </location>
</feature>